<dbReference type="InterPro" id="IPR000961">
    <property type="entry name" value="AGC-kinase_C"/>
</dbReference>
<feature type="region of interest" description="Disordered" evidence="8">
    <location>
        <begin position="1"/>
        <end position="47"/>
    </location>
</feature>
<feature type="domain" description="AGC-kinase C-terminal" evidence="10">
    <location>
        <begin position="469"/>
        <end position="610"/>
    </location>
</feature>
<dbReference type="AlphaFoldDB" id="A0A9W7ZUG0"/>
<feature type="region of interest" description="Disordered" evidence="8">
    <location>
        <begin position="61"/>
        <end position="167"/>
    </location>
</feature>
<dbReference type="SUPFAM" id="SSF56112">
    <property type="entry name" value="Protein kinase-like (PK-like)"/>
    <property type="match status" value="1"/>
</dbReference>
<dbReference type="InterPro" id="IPR017441">
    <property type="entry name" value="Protein_kinase_ATP_BS"/>
</dbReference>
<organism evidence="11 12">
    <name type="scientific">Mycoemilia scoparia</name>
    <dbReference type="NCBI Taxonomy" id="417184"/>
    <lineage>
        <taxon>Eukaryota</taxon>
        <taxon>Fungi</taxon>
        <taxon>Fungi incertae sedis</taxon>
        <taxon>Zoopagomycota</taxon>
        <taxon>Kickxellomycotina</taxon>
        <taxon>Kickxellomycetes</taxon>
        <taxon>Kickxellales</taxon>
        <taxon>Kickxellaceae</taxon>
        <taxon>Mycoemilia</taxon>
    </lineage>
</organism>
<evidence type="ECO:0000256" key="2">
    <source>
        <dbReference type="ARBA" id="ARBA00022553"/>
    </source>
</evidence>
<feature type="compositionally biased region" description="Low complexity" evidence="8">
    <location>
        <begin position="17"/>
        <end position="27"/>
    </location>
</feature>
<dbReference type="Gene3D" id="3.30.200.20">
    <property type="entry name" value="Phosphorylase Kinase, domain 1"/>
    <property type="match status" value="1"/>
</dbReference>
<reference evidence="11" key="1">
    <citation type="submission" date="2022-07" db="EMBL/GenBank/DDBJ databases">
        <title>Phylogenomic reconstructions and comparative analyses of Kickxellomycotina fungi.</title>
        <authorList>
            <person name="Reynolds N.K."/>
            <person name="Stajich J.E."/>
            <person name="Barry K."/>
            <person name="Grigoriev I.V."/>
            <person name="Crous P."/>
            <person name="Smith M.E."/>
        </authorList>
    </citation>
    <scope>NUCLEOTIDE SEQUENCE</scope>
    <source>
        <strain evidence="11">NBRC 100468</strain>
    </source>
</reference>
<feature type="compositionally biased region" description="Acidic residues" evidence="8">
    <location>
        <begin position="105"/>
        <end position="116"/>
    </location>
</feature>
<dbReference type="PROSITE" id="PS50011">
    <property type="entry name" value="PROTEIN_KINASE_DOM"/>
    <property type="match status" value="1"/>
</dbReference>
<evidence type="ECO:0000256" key="7">
    <source>
        <dbReference type="PROSITE-ProRule" id="PRU10141"/>
    </source>
</evidence>
<feature type="region of interest" description="Disordered" evidence="8">
    <location>
        <begin position="326"/>
        <end position="366"/>
    </location>
</feature>
<keyword evidence="12" id="KW-1185">Reference proteome</keyword>
<feature type="domain" description="Protein kinase" evidence="9">
    <location>
        <begin position="177"/>
        <end position="468"/>
    </location>
</feature>
<dbReference type="PANTHER" id="PTHR24351">
    <property type="entry name" value="RIBOSOMAL PROTEIN S6 KINASE"/>
    <property type="match status" value="1"/>
</dbReference>
<dbReference type="FunFam" id="3.30.200.20:FF:000042">
    <property type="entry name" value="Aurora kinase A"/>
    <property type="match status" value="1"/>
</dbReference>
<feature type="binding site" evidence="7">
    <location>
        <position position="206"/>
    </location>
    <ligand>
        <name>ATP</name>
        <dbReference type="ChEBI" id="CHEBI:30616"/>
    </ligand>
</feature>
<evidence type="ECO:0000256" key="6">
    <source>
        <dbReference type="ARBA" id="ARBA00022840"/>
    </source>
</evidence>
<accession>A0A9W7ZUG0</accession>
<dbReference type="PROSITE" id="PS00107">
    <property type="entry name" value="PROTEIN_KINASE_ATP"/>
    <property type="match status" value="1"/>
</dbReference>
<dbReference type="Gene3D" id="1.10.510.10">
    <property type="entry name" value="Transferase(Phosphotransferase) domain 1"/>
    <property type="match status" value="1"/>
</dbReference>
<feature type="compositionally biased region" description="Basic and acidic residues" evidence="8">
    <location>
        <begin position="615"/>
        <end position="631"/>
    </location>
</feature>
<evidence type="ECO:0000256" key="5">
    <source>
        <dbReference type="ARBA" id="ARBA00022777"/>
    </source>
</evidence>
<evidence type="ECO:0000256" key="4">
    <source>
        <dbReference type="ARBA" id="ARBA00022741"/>
    </source>
</evidence>
<dbReference type="CDD" id="cd05123">
    <property type="entry name" value="STKc_AGC"/>
    <property type="match status" value="1"/>
</dbReference>
<evidence type="ECO:0000256" key="3">
    <source>
        <dbReference type="ARBA" id="ARBA00022679"/>
    </source>
</evidence>
<evidence type="ECO:0000256" key="1">
    <source>
        <dbReference type="ARBA" id="ARBA00022527"/>
    </source>
</evidence>
<dbReference type="PROSITE" id="PS51285">
    <property type="entry name" value="AGC_KINASE_CTER"/>
    <property type="match status" value="1"/>
</dbReference>
<dbReference type="InterPro" id="IPR008271">
    <property type="entry name" value="Ser/Thr_kinase_AS"/>
</dbReference>
<sequence length="648" mass="72348">MFNQIKIPWGGRDNKKSASSSTTTTTKDMPLEQLTTTTKLDRRRPSLSTEVVGLMEKQLNSRLVIEDGGGNKPIPSDCEGGGGGSEDKPFEPSQPFSCVKKGNDGDGDAEDEDEIEVPINQDFARNEEPESIIGGTTTTTTVPTEGQSSSSSAQIGIKNKSTTQTNPQQKKVTIDDFKVLKLIGKGGYGMVYLVQHRLTKRYFAMKVLRKASILVHSRSIAFTKTERAILEAIQHPFVVKLYYAFQSDRKLFLVLEYISGGELFTHMANERVFTQEQAVFYIAELMLALNHLHKQGIIYRDLKPENILLSADGHLVLTDFGLSKTALNEEEEEEEEEEDSDDNDDKESLGMNTNNNSNKKKNGKTNTFCGTPAYMAPEVLDRSRSYDKSVDWWSMGVLLYEMMTGRTPFWGKNHKQIYDSIIKKKVVYPKYMSPDVRDLLSRLLKKQPSKRLGFGPNGFQKIKEHRVFRNVNWKSLESDYMGHEPPIKPIVSAPDDVRNFDVCFTSQNISESLLSTHYLHHHHHDQLVMGMGEKNGGNNRVSKNSTGGGGGGGGNDLMVSIPPLPKPQPIPQNGATTMPINGMEDDTSAYDDSIFTGFSYVAQSPMTFVSNLPPVDHDGDGTRTTPDEYHDIFNNNNNDADEEYHNSS</sequence>
<dbReference type="PROSITE" id="PS00108">
    <property type="entry name" value="PROTEIN_KINASE_ST"/>
    <property type="match status" value="1"/>
</dbReference>
<keyword evidence="5" id="KW-0418">Kinase</keyword>
<evidence type="ECO:0000313" key="11">
    <source>
        <dbReference type="EMBL" id="KAJ1916852.1"/>
    </source>
</evidence>
<keyword evidence="1" id="KW-0723">Serine/threonine-protein kinase</keyword>
<dbReference type="GO" id="GO:0005524">
    <property type="term" value="F:ATP binding"/>
    <property type="evidence" value="ECO:0007669"/>
    <property type="project" value="UniProtKB-UniRule"/>
</dbReference>
<dbReference type="InterPro" id="IPR011009">
    <property type="entry name" value="Kinase-like_dom_sf"/>
</dbReference>
<feature type="region of interest" description="Disordered" evidence="8">
    <location>
        <begin position="613"/>
        <end position="648"/>
    </location>
</feature>
<dbReference type="InterPro" id="IPR045270">
    <property type="entry name" value="STKc_AGC"/>
</dbReference>
<dbReference type="SMART" id="SM00220">
    <property type="entry name" value="S_TKc"/>
    <property type="match status" value="1"/>
</dbReference>
<dbReference type="InterPro" id="IPR000719">
    <property type="entry name" value="Prot_kinase_dom"/>
</dbReference>
<evidence type="ECO:0000313" key="12">
    <source>
        <dbReference type="Proteomes" id="UP001150538"/>
    </source>
</evidence>
<dbReference type="OrthoDB" id="63267at2759"/>
<keyword evidence="6 7" id="KW-0067">ATP-binding</keyword>
<keyword evidence="4 7" id="KW-0547">Nucleotide-binding</keyword>
<protein>
    <submittedName>
        <fullName evidence="11">Uncharacterized protein</fullName>
    </submittedName>
</protein>
<evidence type="ECO:0000259" key="9">
    <source>
        <dbReference type="PROSITE" id="PS50011"/>
    </source>
</evidence>
<dbReference type="SMART" id="SM00133">
    <property type="entry name" value="S_TK_X"/>
    <property type="match status" value="1"/>
</dbReference>
<comment type="caution">
    <text evidence="11">The sequence shown here is derived from an EMBL/GenBank/DDBJ whole genome shotgun (WGS) entry which is preliminary data.</text>
</comment>
<dbReference type="Proteomes" id="UP001150538">
    <property type="component" value="Unassembled WGS sequence"/>
</dbReference>
<keyword evidence="2" id="KW-0597">Phosphoprotein</keyword>
<name>A0A9W7ZUG0_9FUNG</name>
<evidence type="ECO:0000259" key="10">
    <source>
        <dbReference type="PROSITE" id="PS51285"/>
    </source>
</evidence>
<dbReference type="Pfam" id="PF00069">
    <property type="entry name" value="Pkinase"/>
    <property type="match status" value="1"/>
</dbReference>
<feature type="compositionally biased region" description="Acidic residues" evidence="8">
    <location>
        <begin position="328"/>
        <end position="345"/>
    </location>
</feature>
<evidence type="ECO:0000256" key="8">
    <source>
        <dbReference type="SAM" id="MobiDB-lite"/>
    </source>
</evidence>
<dbReference type="EMBL" id="JANBPU010000089">
    <property type="protein sequence ID" value="KAJ1916852.1"/>
    <property type="molecule type" value="Genomic_DNA"/>
</dbReference>
<keyword evidence="3" id="KW-0808">Transferase</keyword>
<proteinExistence type="predicted"/>
<gene>
    <name evidence="11" type="ORF">H4219_003548</name>
</gene>
<dbReference type="GO" id="GO:0004674">
    <property type="term" value="F:protein serine/threonine kinase activity"/>
    <property type="evidence" value="ECO:0007669"/>
    <property type="project" value="UniProtKB-KW"/>
</dbReference>